<feature type="domain" description="Reverse transcriptase" evidence="1">
    <location>
        <begin position="532"/>
        <end position="793"/>
    </location>
</feature>
<evidence type="ECO:0000313" key="3">
    <source>
        <dbReference type="Proteomes" id="UP000595437"/>
    </source>
</evidence>
<evidence type="ECO:0000259" key="1">
    <source>
        <dbReference type="PROSITE" id="PS50878"/>
    </source>
</evidence>
<dbReference type="GO" id="GO:0071897">
    <property type="term" value="P:DNA biosynthetic process"/>
    <property type="evidence" value="ECO:0007669"/>
    <property type="project" value="UniProtKB-ARBA"/>
</dbReference>
<dbReference type="Gene3D" id="3.60.10.10">
    <property type="entry name" value="Endonuclease/exonuclease/phosphatase"/>
    <property type="match status" value="1"/>
</dbReference>
<dbReference type="EMBL" id="CP045892">
    <property type="protein sequence ID" value="QQP52106.1"/>
    <property type="molecule type" value="Genomic_DNA"/>
</dbReference>
<feature type="non-terminal residue" evidence="2">
    <location>
        <position position="1"/>
    </location>
</feature>
<protein>
    <recommendedName>
        <fullName evidence="1">Reverse transcriptase domain-containing protein</fullName>
    </recommendedName>
</protein>
<evidence type="ECO:0000313" key="2">
    <source>
        <dbReference type="EMBL" id="QQP52106.1"/>
    </source>
</evidence>
<dbReference type="PANTHER" id="PTHR19446">
    <property type="entry name" value="REVERSE TRANSCRIPTASES"/>
    <property type="match status" value="1"/>
</dbReference>
<dbReference type="OrthoDB" id="411173at2759"/>
<keyword evidence="3" id="KW-1185">Reference proteome</keyword>
<dbReference type="SUPFAM" id="SSF56219">
    <property type="entry name" value="DNase I-like"/>
    <property type="match status" value="1"/>
</dbReference>
<dbReference type="GO" id="GO:0003824">
    <property type="term" value="F:catalytic activity"/>
    <property type="evidence" value="ECO:0007669"/>
    <property type="project" value="InterPro"/>
</dbReference>
<dbReference type="InterPro" id="IPR000477">
    <property type="entry name" value="RT_dom"/>
</dbReference>
<name>A0A7T8KAZ8_CALRO</name>
<dbReference type="CDD" id="cd01650">
    <property type="entry name" value="RT_nLTR_like"/>
    <property type="match status" value="1"/>
</dbReference>
<reference evidence="3" key="1">
    <citation type="submission" date="2021-01" db="EMBL/GenBank/DDBJ databases">
        <title>Caligus Genome Assembly.</title>
        <authorList>
            <person name="Gallardo-Escarate C."/>
        </authorList>
    </citation>
    <scope>NUCLEOTIDE SEQUENCE [LARGE SCALE GENOMIC DNA]</scope>
</reference>
<dbReference type="InterPro" id="IPR005135">
    <property type="entry name" value="Endo/exonuclease/phosphatase"/>
</dbReference>
<dbReference type="Pfam" id="PF00078">
    <property type="entry name" value="RVT_1"/>
    <property type="match status" value="1"/>
</dbReference>
<sequence length="995" mass="110092">ARLHPCTSTTKTSLEDSVTQPPVTCESTKMAHTYPHEKSNCLRRQCKAGPHQTTDNCTRLLVWNCHGLATCKLLALSSKALDTKANVIIATETELCLDDVPIISGFDTLLPYVRKSKRRRTAMFVAKALQAEQIPTPSDLPIVAAKIGTRLYVGIYRQFTSLSNSISDKGLVFETTQLDEIGNTLKVLSVTHGVKEMIVAGDFNLDVTRYDDRGYYRKKLMQRWKGYYEELGLQLQPTGPTFRSNGVFNGENRTSTIDHVYLRGNTTIHVKVLDDALSDHAPLLATISSERAPKRIVKETREERNWSTLDVPALELFLLNWDWQPLFDSSNVNDINLHIKTAITAALDVAAPLRRYTTPNANVRLQPYTRAVMRERDKAKSLGKMCYKALRNKALSLVRRDHVSFNLSRIKKGGQTAAWKIANEAMGKGNDGVLPFLEGCRTDTDSANMCNQFYIDKVDRLRCDICPDSQNACSNADSDSEFGFHNVGTAAVKRALKSLAPKHSAGIDKIPIVVYQSAWTALALPIVHLINTIITSQIWPDEWRTAIIIPVLKKGKPRKEPSSYRPVSLLCAISKLTERVLYNQLVTYVEASCKLPQEQHGFRTGRSVDTALATLLSNAAKACDRKLKVCIAAFDFSAAFDLLEADILLAKLQWMAGPTKKLMLSYLTGGRQQVNWNGQRSNFLNIKYGVRQGSVLGPLLFILLTADLPDYLRVAVNPEAQLEVLLYADDTSIVISAPSWEQVDFAMGSASKALEAYSNMNGLHLNVGKTQTLRLGAPDTPSTATLDLLGVTVSRNLTFGPHHEKIIQNVRKRIGVIRRLCTTVSRGPLLTEIARAIVIGKLQTSAWVTRSANFSSAAEPPHTPTMAKTSSDAQLAINDLARILLGVQRADRLRVVDLLDRSHLPSVNEILVKQAAISAWKAMNVDSCPFERILEGFDERTRSATICLKKPVSTNCVAAVNLSKAWSLSQPLREACTLSSARRVAKTMAGLSRSI</sequence>
<dbReference type="AlphaFoldDB" id="A0A7T8KAZ8"/>
<dbReference type="InterPro" id="IPR036691">
    <property type="entry name" value="Endo/exonu/phosph_ase_sf"/>
</dbReference>
<dbReference type="InterPro" id="IPR043502">
    <property type="entry name" value="DNA/RNA_pol_sf"/>
</dbReference>
<proteinExistence type="predicted"/>
<gene>
    <name evidence="2" type="ORF">FKW44_004129</name>
</gene>
<accession>A0A7T8KAZ8</accession>
<dbReference type="PROSITE" id="PS50878">
    <property type="entry name" value="RT_POL"/>
    <property type="match status" value="1"/>
</dbReference>
<dbReference type="Proteomes" id="UP000595437">
    <property type="component" value="Chromosome 3"/>
</dbReference>
<dbReference type="Pfam" id="PF03372">
    <property type="entry name" value="Exo_endo_phos"/>
    <property type="match status" value="1"/>
</dbReference>
<dbReference type="SUPFAM" id="SSF56672">
    <property type="entry name" value="DNA/RNA polymerases"/>
    <property type="match status" value="1"/>
</dbReference>
<organism evidence="2 3">
    <name type="scientific">Caligus rogercresseyi</name>
    <name type="common">Sea louse</name>
    <dbReference type="NCBI Taxonomy" id="217165"/>
    <lineage>
        <taxon>Eukaryota</taxon>
        <taxon>Metazoa</taxon>
        <taxon>Ecdysozoa</taxon>
        <taxon>Arthropoda</taxon>
        <taxon>Crustacea</taxon>
        <taxon>Multicrustacea</taxon>
        <taxon>Hexanauplia</taxon>
        <taxon>Copepoda</taxon>
        <taxon>Siphonostomatoida</taxon>
        <taxon>Caligidae</taxon>
        <taxon>Caligus</taxon>
    </lineage>
</organism>